<proteinExistence type="predicted"/>
<dbReference type="OrthoDB" id="1432268at2759"/>
<dbReference type="SUPFAM" id="SSF53098">
    <property type="entry name" value="Ribonuclease H-like"/>
    <property type="match status" value="1"/>
</dbReference>
<evidence type="ECO:0000259" key="2">
    <source>
        <dbReference type="Pfam" id="PF13966"/>
    </source>
</evidence>
<gene>
    <name evidence="3" type="ORF">TSUD_95070</name>
</gene>
<reference evidence="4" key="1">
    <citation type="journal article" date="2017" name="Front. Plant Sci.">
        <title>Climate Clever Clovers: New Paradigm to Reduce the Environmental Footprint of Ruminants by Breeding Low Methanogenic Forages Utilizing Haplotype Variation.</title>
        <authorList>
            <person name="Kaur P."/>
            <person name="Appels R."/>
            <person name="Bayer P.E."/>
            <person name="Keeble-Gagnere G."/>
            <person name="Wang J."/>
            <person name="Hirakawa H."/>
            <person name="Shirasawa K."/>
            <person name="Vercoe P."/>
            <person name="Stefanova K."/>
            <person name="Durmic Z."/>
            <person name="Nichols P."/>
            <person name="Revell C."/>
            <person name="Isobe S.N."/>
            <person name="Edwards D."/>
            <person name="Erskine W."/>
        </authorList>
    </citation>
    <scope>NUCLEOTIDE SEQUENCE [LARGE SCALE GENOMIC DNA]</scope>
    <source>
        <strain evidence="4">cv. Daliak</strain>
    </source>
</reference>
<dbReference type="Proteomes" id="UP000242715">
    <property type="component" value="Unassembled WGS sequence"/>
</dbReference>
<dbReference type="CDD" id="cd06222">
    <property type="entry name" value="RNase_H_like"/>
    <property type="match status" value="1"/>
</dbReference>
<feature type="domain" description="RNase H type-1" evidence="1">
    <location>
        <begin position="312"/>
        <end position="380"/>
    </location>
</feature>
<dbReference type="EMBL" id="DF973206">
    <property type="protein sequence ID" value="GAU19902.1"/>
    <property type="molecule type" value="Genomic_DNA"/>
</dbReference>
<dbReference type="InterPro" id="IPR026960">
    <property type="entry name" value="RVT-Znf"/>
</dbReference>
<sequence>MNSVEDWAFILKNRVLRNGKAVINYHVYSSLWSSIKQEVTTVLDNSCWKVGSGCSIDLWTDSWCGNALAETLNIPPNVIIWLPLKVSDIIQNLQWHIPPYLANLFPILPNLVQQVVLPIEPLPDVLVWSGNDNGLLSLKDAYNFKRNHFPVLSWAKVIWCNDVPPSRSLLAWRIMLDKLPTDDKLMDRGCCLPSMCSLCKIHSETLFHLFFECDFSFGLWRWLATSLNLVLQFQSMEDIWSLCDRARNSFNQCFVCHLGNHTKALSSGTITDFSMLKAFMVTVHPPKPMSLKEIIWQPPPPQWIKCNTYGASNPVASACGGIFRNSNADFLCGFASKIDMASALCAELCGFMTAIEIAEARGWRNLWIESDSMLVVNAYKYSNLVSWSLTNRWFNCLKLVGSVNPSIGLFIVREVLA</sequence>
<dbReference type="Pfam" id="PF13456">
    <property type="entry name" value="RVT_3"/>
    <property type="match status" value="1"/>
</dbReference>
<evidence type="ECO:0000313" key="3">
    <source>
        <dbReference type="EMBL" id="GAU19902.1"/>
    </source>
</evidence>
<evidence type="ECO:0000259" key="1">
    <source>
        <dbReference type="Pfam" id="PF13456"/>
    </source>
</evidence>
<organism evidence="3 4">
    <name type="scientific">Trifolium subterraneum</name>
    <name type="common">Subterranean clover</name>
    <dbReference type="NCBI Taxonomy" id="3900"/>
    <lineage>
        <taxon>Eukaryota</taxon>
        <taxon>Viridiplantae</taxon>
        <taxon>Streptophyta</taxon>
        <taxon>Embryophyta</taxon>
        <taxon>Tracheophyta</taxon>
        <taxon>Spermatophyta</taxon>
        <taxon>Magnoliopsida</taxon>
        <taxon>eudicotyledons</taxon>
        <taxon>Gunneridae</taxon>
        <taxon>Pentapetalae</taxon>
        <taxon>rosids</taxon>
        <taxon>fabids</taxon>
        <taxon>Fabales</taxon>
        <taxon>Fabaceae</taxon>
        <taxon>Papilionoideae</taxon>
        <taxon>50 kb inversion clade</taxon>
        <taxon>NPAAA clade</taxon>
        <taxon>Hologalegina</taxon>
        <taxon>IRL clade</taxon>
        <taxon>Trifolieae</taxon>
        <taxon>Trifolium</taxon>
    </lineage>
</organism>
<name>A0A2Z6LNX6_TRISU</name>
<dbReference type="Gene3D" id="3.30.420.10">
    <property type="entry name" value="Ribonuclease H-like superfamily/Ribonuclease H"/>
    <property type="match status" value="1"/>
</dbReference>
<dbReference type="AlphaFoldDB" id="A0A2Z6LNX6"/>
<keyword evidence="4" id="KW-1185">Reference proteome</keyword>
<dbReference type="Pfam" id="PF13966">
    <property type="entry name" value="zf-RVT"/>
    <property type="match status" value="1"/>
</dbReference>
<dbReference type="InterPro" id="IPR044730">
    <property type="entry name" value="RNase_H-like_dom_plant"/>
</dbReference>
<dbReference type="InterPro" id="IPR012337">
    <property type="entry name" value="RNaseH-like_sf"/>
</dbReference>
<dbReference type="InterPro" id="IPR053151">
    <property type="entry name" value="RNase_H-like"/>
</dbReference>
<evidence type="ECO:0000313" key="4">
    <source>
        <dbReference type="Proteomes" id="UP000242715"/>
    </source>
</evidence>
<feature type="domain" description="Reverse transcriptase zinc-binding" evidence="2">
    <location>
        <begin position="137"/>
        <end position="220"/>
    </location>
</feature>
<dbReference type="GO" id="GO:0003676">
    <property type="term" value="F:nucleic acid binding"/>
    <property type="evidence" value="ECO:0007669"/>
    <property type="project" value="InterPro"/>
</dbReference>
<dbReference type="InterPro" id="IPR036397">
    <property type="entry name" value="RNaseH_sf"/>
</dbReference>
<dbReference type="PANTHER" id="PTHR47723">
    <property type="entry name" value="OS05G0353850 PROTEIN"/>
    <property type="match status" value="1"/>
</dbReference>
<protein>
    <recommendedName>
        <fullName evidence="5">RNase H type-1 domain-containing protein</fullName>
    </recommendedName>
</protein>
<evidence type="ECO:0008006" key="5">
    <source>
        <dbReference type="Google" id="ProtNLM"/>
    </source>
</evidence>
<dbReference type="PANTHER" id="PTHR47723:SF23">
    <property type="entry name" value="REVERSE TRANSCRIPTASE-LIKE PROTEIN"/>
    <property type="match status" value="1"/>
</dbReference>
<dbReference type="InterPro" id="IPR002156">
    <property type="entry name" value="RNaseH_domain"/>
</dbReference>
<dbReference type="GO" id="GO:0004523">
    <property type="term" value="F:RNA-DNA hybrid ribonuclease activity"/>
    <property type="evidence" value="ECO:0007669"/>
    <property type="project" value="InterPro"/>
</dbReference>
<accession>A0A2Z6LNX6</accession>